<dbReference type="SUPFAM" id="SSF52467">
    <property type="entry name" value="DHS-like NAD/FAD-binding domain"/>
    <property type="match status" value="1"/>
</dbReference>
<sequence>SLYKPITKGTFPIADDPSERSTHRALQLAMEGRPGPVHLDLPDDVLMHEAAGLPEPTPTQVWHGATSPSSEAIETIASTINAAERPILVAGLGINREGCEAQLQQLVDTLAVPVLLAISAKGTISDAHPWCGGTLMGSEDRHALMAQSDLIVTIGLDTVELFEPGNWPYHQRLINLDTVPHTDGLFYPAHELIGDIGTSLEALMPRLSPNSGWPSDAIQHFRQQQRPAETVSASDGRLSPLAAIRIMRDNLPDDTILTADAGQHKVYASRLWTCYEPLSYLTSSGLGTMGVAIPIAITAKLLRRQQPVVALTGDGGFLMRISELETARREGTAIIIVVFNDGYLNLIKRKQEQQGYSVLGPQFADVDYVQVSKGFGFQAVQVKTEAAMAEALQRAVTSDEPWVIDAWIDPDGYN</sequence>
<dbReference type="InterPro" id="IPR011766">
    <property type="entry name" value="TPP_enzyme_TPP-bd"/>
</dbReference>
<comment type="similarity">
    <text evidence="1">Belongs to the TPP enzyme family.</text>
</comment>
<accession>W4M9B3</accession>
<dbReference type="Pfam" id="PF00205">
    <property type="entry name" value="TPP_enzyme_M"/>
    <property type="match status" value="1"/>
</dbReference>
<dbReference type="InterPro" id="IPR045229">
    <property type="entry name" value="TPP_enz"/>
</dbReference>
<dbReference type="Gene3D" id="3.40.50.1220">
    <property type="entry name" value="TPP-binding domain"/>
    <property type="match status" value="1"/>
</dbReference>
<gene>
    <name evidence="4" type="ORF">ETSY2_15085</name>
</gene>
<evidence type="ECO:0000259" key="3">
    <source>
        <dbReference type="Pfam" id="PF02775"/>
    </source>
</evidence>
<dbReference type="PANTHER" id="PTHR18968">
    <property type="entry name" value="THIAMINE PYROPHOSPHATE ENZYMES"/>
    <property type="match status" value="1"/>
</dbReference>
<evidence type="ECO:0008006" key="6">
    <source>
        <dbReference type="Google" id="ProtNLM"/>
    </source>
</evidence>
<feature type="non-terminal residue" evidence="4">
    <location>
        <position position="1"/>
    </location>
</feature>
<dbReference type="HOGENOM" id="CLU_013748_3_2_7"/>
<organism evidence="4 5">
    <name type="scientific">Candidatus Entotheonella gemina</name>
    <dbReference type="NCBI Taxonomy" id="1429439"/>
    <lineage>
        <taxon>Bacteria</taxon>
        <taxon>Pseudomonadati</taxon>
        <taxon>Nitrospinota/Tectimicrobiota group</taxon>
        <taxon>Candidatus Tectimicrobiota</taxon>
        <taxon>Candidatus Entotheonellia</taxon>
        <taxon>Candidatus Entotheonellales</taxon>
        <taxon>Candidatus Entotheonellaceae</taxon>
        <taxon>Candidatus Entotheonella</taxon>
    </lineage>
</organism>
<evidence type="ECO:0000313" key="4">
    <source>
        <dbReference type="EMBL" id="ETX06773.1"/>
    </source>
</evidence>
<name>W4M9B3_9BACT</name>
<comment type="caution">
    <text evidence="4">The sequence shown here is derived from an EMBL/GenBank/DDBJ whole genome shotgun (WGS) entry which is preliminary data.</text>
</comment>
<dbReference type="InterPro" id="IPR029035">
    <property type="entry name" value="DHS-like_NAD/FAD-binding_dom"/>
</dbReference>
<dbReference type="SUPFAM" id="SSF52518">
    <property type="entry name" value="Thiamin diphosphate-binding fold (THDP-binding)"/>
    <property type="match status" value="2"/>
</dbReference>
<dbReference type="PANTHER" id="PTHR18968:SF129">
    <property type="entry name" value="ACETOLACTATE SYNTHASE"/>
    <property type="match status" value="1"/>
</dbReference>
<evidence type="ECO:0000313" key="5">
    <source>
        <dbReference type="Proteomes" id="UP000019140"/>
    </source>
</evidence>
<dbReference type="GO" id="GO:0009099">
    <property type="term" value="P:L-valine biosynthetic process"/>
    <property type="evidence" value="ECO:0007669"/>
    <property type="project" value="TreeGrafter"/>
</dbReference>
<dbReference type="GO" id="GO:0000287">
    <property type="term" value="F:magnesium ion binding"/>
    <property type="evidence" value="ECO:0007669"/>
    <property type="project" value="InterPro"/>
</dbReference>
<proteinExistence type="inferred from homology"/>
<dbReference type="CDD" id="cd00568">
    <property type="entry name" value="TPP_enzymes"/>
    <property type="match status" value="1"/>
</dbReference>
<evidence type="ECO:0000256" key="1">
    <source>
        <dbReference type="ARBA" id="ARBA00007812"/>
    </source>
</evidence>
<dbReference type="Gene3D" id="3.40.50.970">
    <property type="match status" value="2"/>
</dbReference>
<dbReference type="GO" id="GO:0050660">
    <property type="term" value="F:flavin adenine dinucleotide binding"/>
    <property type="evidence" value="ECO:0007669"/>
    <property type="project" value="TreeGrafter"/>
</dbReference>
<keyword evidence="5" id="KW-1185">Reference proteome</keyword>
<reference evidence="4 5" key="1">
    <citation type="journal article" date="2014" name="Nature">
        <title>An environmental bacterial taxon with a large and distinct metabolic repertoire.</title>
        <authorList>
            <person name="Wilson M.C."/>
            <person name="Mori T."/>
            <person name="Ruckert C."/>
            <person name="Uria A.R."/>
            <person name="Helf M.J."/>
            <person name="Takada K."/>
            <person name="Gernert C."/>
            <person name="Steffens U.A."/>
            <person name="Heycke N."/>
            <person name="Schmitt S."/>
            <person name="Rinke C."/>
            <person name="Helfrich E.J."/>
            <person name="Brachmann A.O."/>
            <person name="Gurgui C."/>
            <person name="Wakimoto T."/>
            <person name="Kracht M."/>
            <person name="Crusemann M."/>
            <person name="Hentschel U."/>
            <person name="Abe I."/>
            <person name="Matsunaga S."/>
            <person name="Kalinowski J."/>
            <person name="Takeyama H."/>
            <person name="Piel J."/>
        </authorList>
    </citation>
    <scope>NUCLEOTIDE SEQUENCE [LARGE SCALE GENOMIC DNA]</scope>
    <source>
        <strain evidence="5">TSY2</strain>
    </source>
</reference>
<protein>
    <recommendedName>
        <fullName evidence="6">Acetolactate synthase</fullName>
    </recommendedName>
</protein>
<feature type="domain" description="Thiamine pyrophosphate enzyme central" evidence="2">
    <location>
        <begin position="73"/>
        <end position="203"/>
    </location>
</feature>
<feature type="domain" description="Thiamine pyrophosphate enzyme TPP-binding" evidence="3">
    <location>
        <begin position="260"/>
        <end position="405"/>
    </location>
</feature>
<dbReference type="AlphaFoldDB" id="W4M9B3"/>
<dbReference type="GO" id="GO:0003984">
    <property type="term" value="F:acetolactate synthase activity"/>
    <property type="evidence" value="ECO:0007669"/>
    <property type="project" value="TreeGrafter"/>
</dbReference>
<dbReference type="Pfam" id="PF02775">
    <property type="entry name" value="TPP_enzyme_C"/>
    <property type="match status" value="1"/>
</dbReference>
<dbReference type="Proteomes" id="UP000019140">
    <property type="component" value="Unassembled WGS sequence"/>
</dbReference>
<dbReference type="InterPro" id="IPR012000">
    <property type="entry name" value="Thiamin_PyroP_enz_cen_dom"/>
</dbReference>
<evidence type="ECO:0000259" key="2">
    <source>
        <dbReference type="Pfam" id="PF00205"/>
    </source>
</evidence>
<dbReference type="GO" id="GO:0005948">
    <property type="term" value="C:acetolactate synthase complex"/>
    <property type="evidence" value="ECO:0007669"/>
    <property type="project" value="TreeGrafter"/>
</dbReference>
<dbReference type="EMBL" id="AZHX01000606">
    <property type="protein sequence ID" value="ETX06773.1"/>
    <property type="molecule type" value="Genomic_DNA"/>
</dbReference>
<dbReference type="GO" id="GO:0030976">
    <property type="term" value="F:thiamine pyrophosphate binding"/>
    <property type="evidence" value="ECO:0007669"/>
    <property type="project" value="InterPro"/>
</dbReference>
<dbReference type="InterPro" id="IPR029061">
    <property type="entry name" value="THDP-binding"/>
</dbReference>
<dbReference type="GO" id="GO:0009097">
    <property type="term" value="P:isoleucine biosynthetic process"/>
    <property type="evidence" value="ECO:0007669"/>
    <property type="project" value="TreeGrafter"/>
</dbReference>